<dbReference type="OrthoDB" id="626338at2759"/>
<keyword evidence="1" id="KW-0479">Metal-binding</keyword>
<evidence type="ECO:0000256" key="2">
    <source>
        <dbReference type="ARBA" id="ARBA00022771"/>
    </source>
</evidence>
<evidence type="ECO:0000256" key="5">
    <source>
        <dbReference type="SAM" id="MobiDB-lite"/>
    </source>
</evidence>
<dbReference type="PANTHER" id="PTHR47718:SF13">
    <property type="entry name" value="OS09G0290500 PROTEIN"/>
    <property type="match status" value="1"/>
</dbReference>
<feature type="region of interest" description="Disordered" evidence="5">
    <location>
        <begin position="723"/>
        <end position="742"/>
    </location>
</feature>
<evidence type="ECO:0000313" key="7">
    <source>
        <dbReference type="EMBL" id="KAF3328482.1"/>
    </source>
</evidence>
<dbReference type="PROSITE" id="PS50966">
    <property type="entry name" value="ZF_SWIM"/>
    <property type="match status" value="1"/>
</dbReference>
<dbReference type="Pfam" id="PF10551">
    <property type="entry name" value="MULE"/>
    <property type="match status" value="1"/>
</dbReference>
<dbReference type="GO" id="GO:0008270">
    <property type="term" value="F:zinc ion binding"/>
    <property type="evidence" value="ECO:0007669"/>
    <property type="project" value="UniProtKB-KW"/>
</dbReference>
<dbReference type="Proteomes" id="UP000623129">
    <property type="component" value="Unassembled WGS sequence"/>
</dbReference>
<feature type="region of interest" description="Disordered" evidence="5">
    <location>
        <begin position="1"/>
        <end position="25"/>
    </location>
</feature>
<reference evidence="7" key="1">
    <citation type="submission" date="2020-01" db="EMBL/GenBank/DDBJ databases">
        <title>Genome sequence of Kobresia littledalei, the first chromosome-level genome in the family Cyperaceae.</title>
        <authorList>
            <person name="Qu G."/>
        </authorList>
    </citation>
    <scope>NUCLEOTIDE SEQUENCE</scope>
    <source>
        <strain evidence="7">C.B.Clarke</strain>
        <tissue evidence="7">Leaf</tissue>
    </source>
</reference>
<protein>
    <submittedName>
        <fullName evidence="7">Protein FAR1-RELATED SEQUENCE 5</fullName>
    </submittedName>
</protein>
<evidence type="ECO:0000313" key="8">
    <source>
        <dbReference type="Proteomes" id="UP000623129"/>
    </source>
</evidence>
<evidence type="ECO:0000256" key="1">
    <source>
        <dbReference type="ARBA" id="ARBA00022723"/>
    </source>
</evidence>
<gene>
    <name evidence="7" type="ORF">FCM35_KLT07088</name>
</gene>
<dbReference type="AlphaFoldDB" id="A0A833V8A3"/>
<sequence length="742" mass="85018">MDEESSYGSDVGEFSSASYNSDDEDLRFAENPDLAHRVMLMDDAKKAAEYEDILKMTFVSEEEGCNFFDEYAKGKGFSIKRGQLRKSETGSLFFRQFLCSREGFRQKKHFNRCDQKRRACAVTRCGCPVEFCIKLDWSTGEWCVAKFVNTHNHILATPDMACFLRSRRKIKDSTRLRILSLQIAGLTVHQILDVLQNENGGYENVGLVPKDLCNLTHRKKIIKVHLGDAKTVLSRMRERKESEPDFFYKHKVDADGHLTHLFWSDSQSRLDYGYFGDVLVFDSTCRVNRYNMPIIPFVGLSNHQSTVTFGCGIVTDDSVDSYEWLLSTLMEAMHQKCPTSIITDGDLAMCEAVKAVLGDITHRWCTWHVDRNIASNLKLPSSSALKSLVHTEFAVEEFEDKWKEFIGSNDALKDNNWLRNMYECKHLWAAAFVQKKTFLGLKSNEGSKSFHNNLDRNMSLLDIVEHYDHLLARMRRHDAELDCKAFQSIPVTTTGFDLEKHAASIYTPKIFYMVQSEVMKAMEHEVIKIVVGERSRTYILAVESQDDDFVSVECVGSPKIERFVCSCQKLECEKVPCSHILAVLINMKVNCIPQCCVRERWSKNVKRALPSNEREMKMYQDLSNLSSKIVHLASKSGKRYLEMKEVLSKMLEKFEQVECVDVDKEENVKSKEACSSDKSQDSVPVNLDGALREKIKSFFNERKKYKCGFCEQLGHSVRTCQLRKEASKKGTDEGEVGEAEKE</sequence>
<dbReference type="Pfam" id="PF04434">
    <property type="entry name" value="SWIM"/>
    <property type="match status" value="1"/>
</dbReference>
<proteinExistence type="predicted"/>
<keyword evidence="8" id="KW-1185">Reference proteome</keyword>
<comment type="caution">
    <text evidence="7">The sequence shown here is derived from an EMBL/GenBank/DDBJ whole genome shotgun (WGS) entry which is preliminary data.</text>
</comment>
<evidence type="ECO:0000259" key="6">
    <source>
        <dbReference type="PROSITE" id="PS50966"/>
    </source>
</evidence>
<dbReference type="EMBL" id="SWLB01000016">
    <property type="protein sequence ID" value="KAF3328482.1"/>
    <property type="molecule type" value="Genomic_DNA"/>
</dbReference>
<dbReference type="InterPro" id="IPR004330">
    <property type="entry name" value="FAR1_DNA_bnd_dom"/>
</dbReference>
<dbReference type="InterPro" id="IPR006564">
    <property type="entry name" value="Znf_PMZ"/>
</dbReference>
<name>A0A833V8A3_9POAL</name>
<dbReference type="InterPro" id="IPR007527">
    <property type="entry name" value="Znf_SWIM"/>
</dbReference>
<organism evidence="7 8">
    <name type="scientific">Carex littledalei</name>
    <dbReference type="NCBI Taxonomy" id="544730"/>
    <lineage>
        <taxon>Eukaryota</taxon>
        <taxon>Viridiplantae</taxon>
        <taxon>Streptophyta</taxon>
        <taxon>Embryophyta</taxon>
        <taxon>Tracheophyta</taxon>
        <taxon>Spermatophyta</taxon>
        <taxon>Magnoliopsida</taxon>
        <taxon>Liliopsida</taxon>
        <taxon>Poales</taxon>
        <taxon>Cyperaceae</taxon>
        <taxon>Cyperoideae</taxon>
        <taxon>Cariceae</taxon>
        <taxon>Carex</taxon>
        <taxon>Carex subgen. Euthyceras</taxon>
    </lineage>
</organism>
<evidence type="ECO:0000256" key="3">
    <source>
        <dbReference type="ARBA" id="ARBA00022833"/>
    </source>
</evidence>
<evidence type="ECO:0000256" key="4">
    <source>
        <dbReference type="PROSITE-ProRule" id="PRU00325"/>
    </source>
</evidence>
<dbReference type="PANTHER" id="PTHR47718">
    <property type="entry name" value="OS01G0519700 PROTEIN"/>
    <property type="match status" value="1"/>
</dbReference>
<dbReference type="InterPro" id="IPR018289">
    <property type="entry name" value="MULE_transposase_dom"/>
</dbReference>
<dbReference type="Pfam" id="PF03101">
    <property type="entry name" value="FAR1"/>
    <property type="match status" value="1"/>
</dbReference>
<keyword evidence="3" id="KW-0862">Zinc</keyword>
<dbReference type="SMART" id="SM00575">
    <property type="entry name" value="ZnF_PMZ"/>
    <property type="match status" value="1"/>
</dbReference>
<accession>A0A833V8A3</accession>
<feature type="domain" description="SWIM-type" evidence="6">
    <location>
        <begin position="538"/>
        <end position="588"/>
    </location>
</feature>
<keyword evidence="2 4" id="KW-0863">Zinc-finger</keyword>